<dbReference type="SUPFAM" id="SSF52799">
    <property type="entry name" value="(Phosphotyrosine protein) phosphatases II"/>
    <property type="match status" value="1"/>
</dbReference>
<dbReference type="WBParaSite" id="Csp11.Scaffold630.g19008.t2">
    <property type="protein sequence ID" value="Csp11.Scaffold630.g19008.t2"/>
    <property type="gene ID" value="Csp11.Scaffold630.g19008"/>
</dbReference>
<dbReference type="PROSITE" id="PS50055">
    <property type="entry name" value="TYR_PHOSPHATASE_PTP"/>
    <property type="match status" value="1"/>
</dbReference>
<evidence type="ECO:0000313" key="3">
    <source>
        <dbReference type="Proteomes" id="UP000095282"/>
    </source>
</evidence>
<sequence>MTPSPGKYQASSYTIEVLPAGCSNARYTTILHYPHWPKGHVAPSAKVVLKGIQALDPSDKVTKGKCLVHSAEGINRAMTVVLVDYVIDLMFRNNTVDVPELITQLRSQRGGAFQNRIFCIYALYVVIDYVKIRLTKFQSAPDVLAEINVLQKAMRKEFDKTFFNTLPTLLKDDSSDVIRYAVKILVLLTEQSENIEQLLKSTELLPSLSEACENITNPSVNYNLVLVSSRIRAVKNSLEAKRAAQKEPLADAVKELDKGGTLHRKFVGRKSKQVIMEFDADEFDETKKREVERILLKKKGVISVYITEHNSIPRAVLRTIPTIEAKEIAVAVFNAGFEYIAQIVKVDGNEEKFEMYASEIQKGGISGEFPEYLDDDVLNVDPASCVITNEMAKAGGQEGGWFSSITSFVKTSLW</sequence>
<reference evidence="4" key="1">
    <citation type="submission" date="2016-11" db="UniProtKB">
        <authorList>
            <consortium name="WormBaseParasite"/>
        </authorList>
    </citation>
    <scope>IDENTIFICATION</scope>
</reference>
<keyword evidence="3" id="KW-1185">Reference proteome</keyword>
<dbReference type="Proteomes" id="UP000095282">
    <property type="component" value="Unplaced"/>
</dbReference>
<dbReference type="PROSITE" id="PS50056">
    <property type="entry name" value="TYR_PHOSPHATASE_2"/>
    <property type="match status" value="1"/>
</dbReference>
<dbReference type="SUPFAM" id="SSF48371">
    <property type="entry name" value="ARM repeat"/>
    <property type="match status" value="1"/>
</dbReference>
<proteinExistence type="predicted"/>
<dbReference type="InterPro" id="IPR000387">
    <property type="entry name" value="Tyr_Pase_dom"/>
</dbReference>
<dbReference type="InterPro" id="IPR000242">
    <property type="entry name" value="PTP_cat"/>
</dbReference>
<dbReference type="AlphaFoldDB" id="A0A1I7USV9"/>
<dbReference type="SMART" id="SM00404">
    <property type="entry name" value="PTPc_motif"/>
    <property type="match status" value="1"/>
</dbReference>
<dbReference type="Pfam" id="PF00102">
    <property type="entry name" value="Y_phosphatase"/>
    <property type="match status" value="1"/>
</dbReference>
<evidence type="ECO:0000259" key="2">
    <source>
        <dbReference type="PROSITE" id="PS50056"/>
    </source>
</evidence>
<dbReference type="Gene3D" id="3.90.190.10">
    <property type="entry name" value="Protein tyrosine phosphatase superfamily"/>
    <property type="match status" value="1"/>
</dbReference>
<dbReference type="PANTHER" id="PTHR28592:SF1">
    <property type="entry name" value="ARMADILLO REPEAT-CONTAINING PROTEIN 1"/>
    <property type="match status" value="1"/>
</dbReference>
<protein>
    <submittedName>
        <fullName evidence="4">Armadillo repeat-containing protein 1</fullName>
    </submittedName>
</protein>
<dbReference type="InterPro" id="IPR003595">
    <property type="entry name" value="Tyr_Pase_cat"/>
</dbReference>
<organism evidence="3 4">
    <name type="scientific">Caenorhabditis tropicalis</name>
    <dbReference type="NCBI Taxonomy" id="1561998"/>
    <lineage>
        <taxon>Eukaryota</taxon>
        <taxon>Metazoa</taxon>
        <taxon>Ecdysozoa</taxon>
        <taxon>Nematoda</taxon>
        <taxon>Chromadorea</taxon>
        <taxon>Rhabditida</taxon>
        <taxon>Rhabditina</taxon>
        <taxon>Rhabditomorpha</taxon>
        <taxon>Rhabditoidea</taxon>
        <taxon>Rhabditidae</taxon>
        <taxon>Peloderinae</taxon>
        <taxon>Caenorhabditis</taxon>
    </lineage>
</organism>
<dbReference type="InterPro" id="IPR029021">
    <property type="entry name" value="Prot-tyrosine_phosphatase-like"/>
</dbReference>
<feature type="domain" description="Tyrosine-protein phosphatase" evidence="1">
    <location>
        <begin position="1"/>
        <end position="129"/>
    </location>
</feature>
<accession>A0A1I7USV9</accession>
<dbReference type="GO" id="GO:0004725">
    <property type="term" value="F:protein tyrosine phosphatase activity"/>
    <property type="evidence" value="ECO:0007669"/>
    <property type="project" value="InterPro"/>
</dbReference>
<evidence type="ECO:0000259" key="1">
    <source>
        <dbReference type="PROSITE" id="PS50055"/>
    </source>
</evidence>
<name>A0A1I7USV9_9PELO</name>
<evidence type="ECO:0000313" key="4">
    <source>
        <dbReference type="WBParaSite" id="Csp11.Scaffold630.g19008.t2"/>
    </source>
</evidence>
<dbReference type="PANTHER" id="PTHR28592">
    <property type="entry name" value="ARMADILLO REPEAT-CONTAINING PROTEIN 1"/>
    <property type="match status" value="1"/>
</dbReference>
<dbReference type="InterPro" id="IPR016024">
    <property type="entry name" value="ARM-type_fold"/>
</dbReference>
<feature type="domain" description="Tyrosine specific protein phosphatases" evidence="2">
    <location>
        <begin position="46"/>
        <end position="115"/>
    </location>
</feature>
<dbReference type="PRINTS" id="PR00700">
    <property type="entry name" value="PRTYPHPHTASE"/>
</dbReference>